<dbReference type="PANTHER" id="PTHR24347">
    <property type="entry name" value="SERINE/THREONINE-PROTEIN KINASE"/>
    <property type="match status" value="1"/>
</dbReference>
<sequence>MGNQQAGCSGLRGREGDTERKGLHGFDGKYHPLRVLGSGQFSTVYECVRVDNPRERYAMKVMSCWTWDSRTLRRIEEEISIMQELGQSHTCLVRLVDSYKERICLSQASRGKSNPNAFPFAKLPSSSLPGTNGVPAADIEPPLPSSEPSTTTIERRYHHTDDSRTRCIWRIALVLDFCGGGDLADYLNRHGSLGENKARSIIFRICHGLAFLHERGIIHRDIKPENILIAKDDGSTLDIKISDFGLAKKMSGRFHRSLSLCGSDFYLPPEMLQQRPYDTQADMWSVGVLSFAVLFGCAAFCSLEMTTLYQQIIERKLSILPSSQESTVSAGAWKFLLDLLQVQPEKRLNAHQALKHRWLRGSLSTQELCALPALTVDGLPESNLQQKENQKGSKGDTALPNGDKTPPQHFHSKPFDVMKAVPVQLQSITIDDTYVCHPIKSKLITSIGSAAPSPLRYIDQDLVVPRRSYGFLDTSTKEQPLVDLGLPFGCTTETKRLPVLRC</sequence>
<proteinExistence type="predicted"/>
<dbReference type="EMBL" id="LN714480">
    <property type="protein sequence ID" value="CEL65851.1"/>
    <property type="molecule type" value="Genomic_DNA"/>
</dbReference>
<dbReference type="GO" id="GO:0005524">
    <property type="term" value="F:ATP binding"/>
    <property type="evidence" value="ECO:0007669"/>
    <property type="project" value="UniProtKB-UniRule"/>
</dbReference>
<feature type="region of interest" description="Disordered" evidence="4">
    <location>
        <begin position="385"/>
        <end position="412"/>
    </location>
</feature>
<dbReference type="SMART" id="SM00220">
    <property type="entry name" value="S_TKc"/>
    <property type="match status" value="1"/>
</dbReference>
<keyword evidence="1 3" id="KW-0547">Nucleotide-binding</keyword>
<protein>
    <submittedName>
        <fullName evidence="6">ULK kinase, putative</fullName>
    </submittedName>
</protein>
<dbReference type="PROSITE" id="PS00108">
    <property type="entry name" value="PROTEIN_KINASE_ST"/>
    <property type="match status" value="1"/>
</dbReference>
<dbReference type="Gene3D" id="1.10.510.10">
    <property type="entry name" value="Transferase(Phosphotransferase) domain 1"/>
    <property type="match status" value="1"/>
</dbReference>
<feature type="region of interest" description="Disordered" evidence="4">
    <location>
        <begin position="131"/>
        <end position="157"/>
    </location>
</feature>
<organism evidence="6">
    <name type="scientific">Neospora caninum (strain Liverpool)</name>
    <dbReference type="NCBI Taxonomy" id="572307"/>
    <lineage>
        <taxon>Eukaryota</taxon>
        <taxon>Sar</taxon>
        <taxon>Alveolata</taxon>
        <taxon>Apicomplexa</taxon>
        <taxon>Conoidasida</taxon>
        <taxon>Coccidia</taxon>
        <taxon>Eucoccidiorida</taxon>
        <taxon>Eimeriorina</taxon>
        <taxon>Sarcocystidae</taxon>
        <taxon>Neospora</taxon>
    </lineage>
</organism>
<feature type="binding site" evidence="3">
    <location>
        <position position="60"/>
    </location>
    <ligand>
        <name>ATP</name>
        <dbReference type="ChEBI" id="CHEBI:30616"/>
    </ligand>
</feature>
<evidence type="ECO:0000259" key="5">
    <source>
        <dbReference type="PROSITE" id="PS50011"/>
    </source>
</evidence>
<dbReference type="Gene3D" id="3.30.200.20">
    <property type="entry name" value="Phosphorylase Kinase, domain 1"/>
    <property type="match status" value="1"/>
</dbReference>
<evidence type="ECO:0000313" key="6">
    <source>
        <dbReference type="EMBL" id="CEL65851.1"/>
    </source>
</evidence>
<reference evidence="6" key="1">
    <citation type="journal article" date="2015" name="PLoS ONE">
        <title>Comprehensive Evaluation of Toxoplasma gondii VEG and Neospora caninum LIV Genomes with Tachyzoite Stage Transcriptome and Proteome Defines Novel Transcript Features.</title>
        <authorList>
            <person name="Ramaprasad A."/>
            <person name="Mourier T."/>
            <person name="Naeem R."/>
            <person name="Malas T.B."/>
            <person name="Moussa E."/>
            <person name="Panigrahi A."/>
            <person name="Vermont S.J."/>
            <person name="Otto T.D."/>
            <person name="Wastling J."/>
            <person name="Pain A."/>
        </authorList>
    </citation>
    <scope>NUCLEOTIDE SEQUENCE</scope>
    <source>
        <strain evidence="6">Liverpool</strain>
    </source>
</reference>
<keyword evidence="6" id="KW-0418">Kinase</keyword>
<accession>A0A0F7UA09</accession>
<gene>
    <name evidence="6" type="ORF">BN1204_016830</name>
</gene>
<dbReference type="InterPro" id="IPR017441">
    <property type="entry name" value="Protein_kinase_ATP_BS"/>
</dbReference>
<name>A0A0F7UA09_NEOCL</name>
<keyword evidence="2 3" id="KW-0067">ATP-binding</keyword>
<evidence type="ECO:0000256" key="1">
    <source>
        <dbReference type="ARBA" id="ARBA00022741"/>
    </source>
</evidence>
<dbReference type="AlphaFoldDB" id="A0A0F7UA09"/>
<dbReference type="PROSITE" id="PS50011">
    <property type="entry name" value="PROTEIN_KINASE_DOM"/>
    <property type="match status" value="1"/>
</dbReference>
<feature type="domain" description="Protein kinase" evidence="5">
    <location>
        <begin position="30"/>
        <end position="359"/>
    </location>
</feature>
<dbReference type="SUPFAM" id="SSF56112">
    <property type="entry name" value="Protein kinase-like (PK-like)"/>
    <property type="match status" value="1"/>
</dbReference>
<evidence type="ECO:0000256" key="2">
    <source>
        <dbReference type="ARBA" id="ARBA00022840"/>
    </source>
</evidence>
<dbReference type="Pfam" id="PF00069">
    <property type="entry name" value="Pkinase"/>
    <property type="match status" value="2"/>
</dbReference>
<evidence type="ECO:0000256" key="4">
    <source>
        <dbReference type="SAM" id="MobiDB-lite"/>
    </source>
</evidence>
<evidence type="ECO:0000256" key="3">
    <source>
        <dbReference type="PROSITE-ProRule" id="PRU10141"/>
    </source>
</evidence>
<dbReference type="PROSITE" id="PS00107">
    <property type="entry name" value="PROTEIN_KINASE_ATP"/>
    <property type="match status" value="1"/>
</dbReference>
<dbReference type="InterPro" id="IPR011009">
    <property type="entry name" value="Kinase-like_dom_sf"/>
</dbReference>
<dbReference type="InterPro" id="IPR008271">
    <property type="entry name" value="Ser/Thr_kinase_AS"/>
</dbReference>
<dbReference type="InterPro" id="IPR000719">
    <property type="entry name" value="Prot_kinase_dom"/>
</dbReference>
<keyword evidence="6" id="KW-0808">Transferase</keyword>
<dbReference type="GO" id="GO:0004672">
    <property type="term" value="F:protein kinase activity"/>
    <property type="evidence" value="ECO:0007669"/>
    <property type="project" value="InterPro"/>
</dbReference>